<name>A0A0D0AKZ1_9AGAM</name>
<dbReference type="GO" id="GO:0003676">
    <property type="term" value="F:nucleic acid binding"/>
    <property type="evidence" value="ECO:0007669"/>
    <property type="project" value="InterPro"/>
</dbReference>
<dbReference type="EMBL" id="KN835685">
    <property type="protein sequence ID" value="KIK34932.1"/>
    <property type="molecule type" value="Genomic_DNA"/>
</dbReference>
<feature type="non-terminal residue" evidence="2">
    <location>
        <position position="1"/>
    </location>
</feature>
<dbReference type="InterPro" id="IPR004875">
    <property type="entry name" value="DDE_SF_endonuclease_dom"/>
</dbReference>
<dbReference type="InParanoid" id="A0A0D0AKZ1"/>
<dbReference type="Proteomes" id="UP000054485">
    <property type="component" value="Unassembled WGS sequence"/>
</dbReference>
<proteinExistence type="predicted"/>
<dbReference type="Pfam" id="PF03184">
    <property type="entry name" value="DDE_1"/>
    <property type="match status" value="1"/>
</dbReference>
<gene>
    <name evidence="2" type="ORF">CY34DRAFT_44040</name>
</gene>
<dbReference type="OrthoDB" id="2646666at2759"/>
<organism evidence="2 3">
    <name type="scientific">Suillus luteus UH-Slu-Lm8-n1</name>
    <dbReference type="NCBI Taxonomy" id="930992"/>
    <lineage>
        <taxon>Eukaryota</taxon>
        <taxon>Fungi</taxon>
        <taxon>Dikarya</taxon>
        <taxon>Basidiomycota</taxon>
        <taxon>Agaricomycotina</taxon>
        <taxon>Agaricomycetes</taxon>
        <taxon>Agaricomycetidae</taxon>
        <taxon>Boletales</taxon>
        <taxon>Suillineae</taxon>
        <taxon>Suillaceae</taxon>
        <taxon>Suillus</taxon>
    </lineage>
</organism>
<accession>A0A0D0AKZ1</accession>
<feature type="domain" description="DDE-1" evidence="1">
    <location>
        <begin position="1"/>
        <end position="88"/>
    </location>
</feature>
<keyword evidence="3" id="KW-1185">Reference proteome</keyword>
<protein>
    <recommendedName>
        <fullName evidence="1">DDE-1 domain-containing protein</fullName>
    </recommendedName>
</protein>
<feature type="non-terminal residue" evidence="2">
    <location>
        <position position="109"/>
    </location>
</feature>
<evidence type="ECO:0000313" key="2">
    <source>
        <dbReference type="EMBL" id="KIK34932.1"/>
    </source>
</evidence>
<evidence type="ECO:0000259" key="1">
    <source>
        <dbReference type="Pfam" id="PF03184"/>
    </source>
</evidence>
<dbReference type="HOGENOM" id="CLU_013929_2_4_1"/>
<evidence type="ECO:0000313" key="3">
    <source>
        <dbReference type="Proteomes" id="UP000054485"/>
    </source>
</evidence>
<reference evidence="3" key="2">
    <citation type="submission" date="2015-01" db="EMBL/GenBank/DDBJ databases">
        <title>Evolutionary Origins and Diversification of the Mycorrhizal Mutualists.</title>
        <authorList>
            <consortium name="DOE Joint Genome Institute"/>
            <consortium name="Mycorrhizal Genomics Consortium"/>
            <person name="Kohler A."/>
            <person name="Kuo A."/>
            <person name="Nagy L.G."/>
            <person name="Floudas D."/>
            <person name="Copeland A."/>
            <person name="Barry K.W."/>
            <person name="Cichocki N."/>
            <person name="Veneault-Fourrey C."/>
            <person name="LaButti K."/>
            <person name="Lindquist E.A."/>
            <person name="Lipzen A."/>
            <person name="Lundell T."/>
            <person name="Morin E."/>
            <person name="Murat C."/>
            <person name="Riley R."/>
            <person name="Ohm R."/>
            <person name="Sun H."/>
            <person name="Tunlid A."/>
            <person name="Henrissat B."/>
            <person name="Grigoriev I.V."/>
            <person name="Hibbett D.S."/>
            <person name="Martin F."/>
        </authorList>
    </citation>
    <scope>NUCLEOTIDE SEQUENCE [LARGE SCALE GENOMIC DNA]</scope>
    <source>
        <strain evidence="3">UH-Slu-Lm8-n1</strain>
    </source>
</reference>
<dbReference type="AlphaFoldDB" id="A0A0D0AKZ1"/>
<reference evidence="2 3" key="1">
    <citation type="submission" date="2014-04" db="EMBL/GenBank/DDBJ databases">
        <authorList>
            <consortium name="DOE Joint Genome Institute"/>
            <person name="Kuo A."/>
            <person name="Ruytinx J."/>
            <person name="Rineau F."/>
            <person name="Colpaert J."/>
            <person name="Kohler A."/>
            <person name="Nagy L.G."/>
            <person name="Floudas D."/>
            <person name="Copeland A."/>
            <person name="Barry K.W."/>
            <person name="Cichocki N."/>
            <person name="Veneault-Fourrey C."/>
            <person name="LaButti K."/>
            <person name="Lindquist E.A."/>
            <person name="Lipzen A."/>
            <person name="Lundell T."/>
            <person name="Morin E."/>
            <person name="Murat C."/>
            <person name="Sun H."/>
            <person name="Tunlid A."/>
            <person name="Henrissat B."/>
            <person name="Grigoriev I.V."/>
            <person name="Hibbett D.S."/>
            <person name="Martin F."/>
            <person name="Nordberg H.P."/>
            <person name="Cantor M.N."/>
            <person name="Hua S.X."/>
        </authorList>
    </citation>
    <scope>NUCLEOTIDE SEQUENCE [LARGE SCALE GENOMIC DNA]</scope>
    <source>
        <strain evidence="2 3">UH-Slu-Lm8-n1</strain>
    </source>
</reference>
<sequence>GHRSHETIKLCKAAEEHGIHLFCLPPHTTHHLQPLDVGVFGPLQKQWQRRSEVIMEETREGIKKHDVIREYMKARDIAFKQETILQAWKKSGLRPINPGIFTEEDYAPS</sequence>